<dbReference type="GO" id="GO:0030955">
    <property type="term" value="F:potassium ion binding"/>
    <property type="evidence" value="ECO:0007669"/>
    <property type="project" value="InterPro"/>
</dbReference>
<dbReference type="EMBL" id="FLQW01000973">
    <property type="protein sequence ID" value="SBS87052.1"/>
    <property type="molecule type" value="Genomic_DNA"/>
</dbReference>
<dbReference type="Pfam" id="PF02887">
    <property type="entry name" value="PK_C"/>
    <property type="match status" value="1"/>
</dbReference>
<dbReference type="NCBIfam" id="TIGR01064">
    <property type="entry name" value="pyruv_kin"/>
    <property type="match status" value="1"/>
</dbReference>
<dbReference type="GeneID" id="39869829"/>
<comment type="cofactor">
    <cofactor evidence="2">
        <name>K(+)</name>
        <dbReference type="ChEBI" id="CHEBI:29103"/>
    </cofactor>
</comment>
<dbReference type="KEGG" id="pmal:PMUG01_11036800"/>
<evidence type="ECO:0000256" key="4">
    <source>
        <dbReference type="ARBA" id="ARBA00008663"/>
    </source>
</evidence>
<dbReference type="Gene3D" id="3.40.1380.20">
    <property type="entry name" value="Pyruvate kinase, C-terminal domain"/>
    <property type="match status" value="1"/>
</dbReference>
<dbReference type="InterPro" id="IPR015813">
    <property type="entry name" value="Pyrv/PenolPyrv_kinase-like_dom"/>
</dbReference>
<dbReference type="AlphaFoldDB" id="A0A1A8W5U6"/>
<dbReference type="InterPro" id="IPR018209">
    <property type="entry name" value="Pyrv_Knase_AS"/>
</dbReference>
<reference evidence="19 21" key="3">
    <citation type="submission" date="2016-06" db="EMBL/GenBank/DDBJ databases">
        <authorList>
            <consortium name="Pathogen Informatics"/>
        </authorList>
    </citation>
    <scope>NUCLEOTIDE SEQUENCE [LARGE SCALE GENOMIC DNA]</scope>
</reference>
<dbReference type="Proteomes" id="UP000078597">
    <property type="component" value="Unassembled WGS sequence"/>
</dbReference>
<dbReference type="GO" id="GO:0016301">
    <property type="term" value="F:kinase activity"/>
    <property type="evidence" value="ECO:0007669"/>
    <property type="project" value="UniProtKB-KW"/>
</dbReference>
<dbReference type="SUPFAM" id="SSF50800">
    <property type="entry name" value="PK beta-barrel domain-like"/>
    <property type="match status" value="1"/>
</dbReference>
<evidence type="ECO:0000256" key="8">
    <source>
        <dbReference type="ARBA" id="ARBA00022741"/>
    </source>
</evidence>
<keyword evidence="21" id="KW-1185">Reference proteome</keyword>
<evidence type="ECO:0000256" key="9">
    <source>
        <dbReference type="ARBA" id="ARBA00022777"/>
    </source>
</evidence>
<dbReference type="SUPFAM" id="SSF52935">
    <property type="entry name" value="PK C-terminal domain-like"/>
    <property type="match status" value="1"/>
</dbReference>
<dbReference type="InterPro" id="IPR011037">
    <property type="entry name" value="Pyrv_Knase-like_insert_dom_sf"/>
</dbReference>
<organism evidence="18 20">
    <name type="scientific">Plasmodium malariae</name>
    <dbReference type="NCBI Taxonomy" id="5858"/>
    <lineage>
        <taxon>Eukaryota</taxon>
        <taxon>Sar</taxon>
        <taxon>Alveolata</taxon>
        <taxon>Apicomplexa</taxon>
        <taxon>Aconoidasida</taxon>
        <taxon>Haemosporida</taxon>
        <taxon>Plasmodiidae</taxon>
        <taxon>Plasmodium</taxon>
        <taxon>Plasmodium (Plasmodium)</taxon>
    </lineage>
</organism>
<dbReference type="RefSeq" id="XP_028862556.1">
    <property type="nucleotide sequence ID" value="XM_029006026.1"/>
</dbReference>
<dbReference type="NCBIfam" id="NF004978">
    <property type="entry name" value="PRK06354.1"/>
    <property type="match status" value="1"/>
</dbReference>
<comment type="cofactor">
    <cofactor evidence="1">
        <name>Mg(2+)</name>
        <dbReference type="ChEBI" id="CHEBI:18420"/>
    </cofactor>
</comment>
<evidence type="ECO:0000256" key="15">
    <source>
        <dbReference type="RuleBase" id="RU000504"/>
    </source>
</evidence>
<evidence type="ECO:0000256" key="7">
    <source>
        <dbReference type="ARBA" id="ARBA00022723"/>
    </source>
</evidence>
<dbReference type="InterPro" id="IPR036918">
    <property type="entry name" value="Pyrv_Knase_C_sf"/>
</dbReference>
<dbReference type="NCBIfam" id="NF004491">
    <property type="entry name" value="PRK05826.1"/>
    <property type="match status" value="1"/>
</dbReference>
<dbReference type="EC" id="2.7.1.40" evidence="5 15"/>
<comment type="pathway">
    <text evidence="3 15">Carbohydrate degradation; glycolysis; pyruvate from D-glyceraldehyde 3-phosphate: step 5/5.</text>
</comment>
<dbReference type="PROSITE" id="PS00110">
    <property type="entry name" value="PYRUVATE_KINASE"/>
    <property type="match status" value="1"/>
</dbReference>
<evidence type="ECO:0000256" key="13">
    <source>
        <dbReference type="ARBA" id="ARBA00023317"/>
    </source>
</evidence>
<dbReference type="VEuPathDB" id="PlasmoDB:PmUG01_11036800"/>
<gene>
    <name evidence="19" type="primary">PmUG01_11036800</name>
    <name evidence="18" type="ORF">PMALA_018260</name>
    <name evidence="19" type="ORF">PMUG01_11036800</name>
</gene>
<keyword evidence="9 15" id="KW-0418">Kinase</keyword>
<dbReference type="InterPro" id="IPR040442">
    <property type="entry name" value="Pyrv_kinase-like_dom_sf"/>
</dbReference>
<evidence type="ECO:0000313" key="19">
    <source>
        <dbReference type="EMBL" id="SCO93117.1"/>
    </source>
</evidence>
<comment type="catalytic activity">
    <reaction evidence="14 15">
        <text>pyruvate + ATP = phosphoenolpyruvate + ADP + H(+)</text>
        <dbReference type="Rhea" id="RHEA:18157"/>
        <dbReference type="ChEBI" id="CHEBI:15361"/>
        <dbReference type="ChEBI" id="CHEBI:15378"/>
        <dbReference type="ChEBI" id="CHEBI:30616"/>
        <dbReference type="ChEBI" id="CHEBI:58702"/>
        <dbReference type="ChEBI" id="CHEBI:456216"/>
        <dbReference type="EC" id="2.7.1.40"/>
    </reaction>
</comment>
<evidence type="ECO:0000256" key="14">
    <source>
        <dbReference type="ARBA" id="ARBA00048152"/>
    </source>
</evidence>
<evidence type="ECO:0000313" key="18">
    <source>
        <dbReference type="EMBL" id="SBS87052.1"/>
    </source>
</evidence>
<dbReference type="Gene3D" id="2.40.33.10">
    <property type="entry name" value="PK beta-barrel domain-like"/>
    <property type="match status" value="1"/>
</dbReference>
<dbReference type="Proteomes" id="UP000219813">
    <property type="component" value="Chromosome 11"/>
</dbReference>
<dbReference type="GO" id="GO:0000287">
    <property type="term" value="F:magnesium ion binding"/>
    <property type="evidence" value="ECO:0007669"/>
    <property type="project" value="InterPro"/>
</dbReference>
<dbReference type="FunFam" id="2.40.33.10:FF:000001">
    <property type="entry name" value="Pyruvate kinase"/>
    <property type="match status" value="1"/>
</dbReference>
<reference evidence="20" key="2">
    <citation type="submission" date="2016-05" db="EMBL/GenBank/DDBJ databases">
        <authorList>
            <person name="Naeem Raeece"/>
        </authorList>
    </citation>
    <scope>NUCLEOTIDE SEQUENCE [LARGE SCALE GENOMIC DNA]</scope>
</reference>
<comment type="similarity">
    <text evidence="4 15">Belongs to the pyruvate kinase family.</text>
</comment>
<keyword evidence="8" id="KW-0547">Nucleotide-binding</keyword>
<dbReference type="GO" id="GO:0004743">
    <property type="term" value="F:pyruvate kinase activity"/>
    <property type="evidence" value="ECO:0007669"/>
    <property type="project" value="UniProtKB-EC"/>
</dbReference>
<dbReference type="PRINTS" id="PR01050">
    <property type="entry name" value="PYRUVTKNASE"/>
</dbReference>
<evidence type="ECO:0000256" key="3">
    <source>
        <dbReference type="ARBA" id="ARBA00004997"/>
    </source>
</evidence>
<dbReference type="InterPro" id="IPR015793">
    <property type="entry name" value="Pyrv_Knase_brl"/>
</dbReference>
<keyword evidence="10" id="KW-0067">ATP-binding</keyword>
<evidence type="ECO:0000313" key="20">
    <source>
        <dbReference type="Proteomes" id="UP000078597"/>
    </source>
</evidence>
<evidence type="ECO:0000256" key="10">
    <source>
        <dbReference type="ARBA" id="ARBA00022840"/>
    </source>
</evidence>
<dbReference type="GO" id="GO:0005524">
    <property type="term" value="F:ATP binding"/>
    <property type="evidence" value="ECO:0007669"/>
    <property type="project" value="UniProtKB-KW"/>
</dbReference>
<feature type="domain" description="Pyruvate kinase barrel" evidence="16">
    <location>
        <begin position="38"/>
        <end position="361"/>
    </location>
</feature>
<keyword evidence="6 15" id="KW-0808">Transferase</keyword>
<dbReference type="Pfam" id="PF00224">
    <property type="entry name" value="PK"/>
    <property type="match status" value="1"/>
</dbReference>
<dbReference type="OMA" id="RVHHIGE"/>
<dbReference type="GO" id="GO:0006950">
    <property type="term" value="P:response to stress"/>
    <property type="evidence" value="ECO:0007669"/>
    <property type="project" value="UniProtKB-ARBA"/>
</dbReference>
<keyword evidence="11 15" id="KW-0460">Magnesium</keyword>
<evidence type="ECO:0000259" key="16">
    <source>
        <dbReference type="Pfam" id="PF00224"/>
    </source>
</evidence>
<evidence type="ECO:0000259" key="17">
    <source>
        <dbReference type="Pfam" id="PF02887"/>
    </source>
</evidence>
<evidence type="ECO:0000313" key="21">
    <source>
        <dbReference type="Proteomes" id="UP000219813"/>
    </source>
</evidence>
<dbReference type="PANTHER" id="PTHR11817">
    <property type="entry name" value="PYRUVATE KINASE"/>
    <property type="match status" value="1"/>
</dbReference>
<evidence type="ECO:0000256" key="11">
    <source>
        <dbReference type="ARBA" id="ARBA00022842"/>
    </source>
</evidence>
<dbReference type="OrthoDB" id="108365at2759"/>
<evidence type="ECO:0000256" key="2">
    <source>
        <dbReference type="ARBA" id="ARBA00001958"/>
    </source>
</evidence>
<dbReference type="EMBL" id="LT594632">
    <property type="protein sequence ID" value="SCO93117.1"/>
    <property type="molecule type" value="Genomic_DNA"/>
</dbReference>
<keyword evidence="7" id="KW-0479">Metal-binding</keyword>
<name>A0A1A8W5U6_PLAMA</name>
<protein>
    <recommendedName>
        <fullName evidence="5 15">Pyruvate kinase</fullName>
        <ecNumber evidence="5 15">2.7.1.40</ecNumber>
    </recommendedName>
</protein>
<feature type="domain" description="Pyruvate kinase C-terminal" evidence="17">
    <location>
        <begin position="396"/>
        <end position="509"/>
    </location>
</feature>
<dbReference type="UniPathway" id="UPA00109">
    <property type="reaction ID" value="UER00188"/>
</dbReference>
<dbReference type="FunFam" id="3.20.20.60:FF:000001">
    <property type="entry name" value="Pyruvate kinase"/>
    <property type="match status" value="1"/>
</dbReference>
<reference evidence="18" key="1">
    <citation type="submission" date="2016-05" db="EMBL/GenBank/DDBJ databases">
        <authorList>
            <person name="Lavstsen T."/>
            <person name="Jespersen J.S."/>
        </authorList>
    </citation>
    <scope>NUCLEOTIDE SEQUENCE [LARGE SCALE GENOMIC DNA]</scope>
</reference>
<sequence>MSSYKFKNSSSSASLQSAANITLRQILEPSDKVNLRSKKTHIICTLGPACKSVETLVKLIDAGMDICRLNFSHGTHDDHREMFNNVLKAQEQRPNVLLGMLLDTKGPEIRTGLLKNKEVTLKEGSKLKLVTDYEFLGDETCIACSYKKLPQSVKKGNIILIADGSVSCRVLETHDDHVVTEVLNTATIGEKKNMNLPNVKVDLPIIGEKDKNDILNFAIPMGCNFIAASFIQSAEDLRLIRNLLGPRGRHIKIIPKIENIEGIINFDKILLESDGIMIARGDLGMEISPEKVFLAQKLMISKCNIQGKPIITATQMLESMTKNPRPTRAEVTDVANAVLDGTDCVMLSGETAGGKFPVEAVTIMSKICLEAEACIDYKLLYQSLVNTIDTPISVQEAVARSAVETAESIGASLIIALTETGYTARLIAKYKPSCTILALSASDSTVRCLNVHRGITCIKVGSFQGTDTVLRNAIQIAKERNLVAVGDNAICIHGIKEEVAGNTNLMKVIKIE</sequence>
<dbReference type="Gene3D" id="3.20.20.60">
    <property type="entry name" value="Phosphoenolpyruvate-binding domains"/>
    <property type="match status" value="1"/>
</dbReference>
<dbReference type="InterPro" id="IPR015795">
    <property type="entry name" value="Pyrv_Knase_C"/>
</dbReference>
<keyword evidence="13 18" id="KW-0670">Pyruvate</keyword>
<dbReference type="SUPFAM" id="SSF51621">
    <property type="entry name" value="Phosphoenolpyruvate/pyruvate domain"/>
    <property type="match status" value="1"/>
</dbReference>
<evidence type="ECO:0000256" key="6">
    <source>
        <dbReference type="ARBA" id="ARBA00022679"/>
    </source>
</evidence>
<evidence type="ECO:0000256" key="5">
    <source>
        <dbReference type="ARBA" id="ARBA00012142"/>
    </source>
</evidence>
<evidence type="ECO:0000256" key="1">
    <source>
        <dbReference type="ARBA" id="ARBA00001946"/>
    </source>
</evidence>
<dbReference type="InterPro" id="IPR001697">
    <property type="entry name" value="Pyr_Knase"/>
</dbReference>
<evidence type="ECO:0000256" key="12">
    <source>
        <dbReference type="ARBA" id="ARBA00023152"/>
    </source>
</evidence>
<dbReference type="InterPro" id="IPR015806">
    <property type="entry name" value="Pyrv_Knase_insert_dom_sf"/>
</dbReference>
<proteinExistence type="inferred from homology"/>
<keyword evidence="12 15" id="KW-0324">Glycolysis</keyword>
<accession>A0A1A8W5U6</accession>